<dbReference type="Pfam" id="PF00652">
    <property type="entry name" value="Ricin_B_lectin"/>
    <property type="match status" value="1"/>
</dbReference>
<evidence type="ECO:0000259" key="3">
    <source>
        <dbReference type="Pfam" id="PF00652"/>
    </source>
</evidence>
<name>A0A6V7VXG3_MELEN</name>
<gene>
    <name evidence="4" type="ORF">MENT_LOCUS31064</name>
</gene>
<organism evidence="4 5">
    <name type="scientific">Meloidogyne enterolobii</name>
    <name type="common">Root-knot nematode worm</name>
    <name type="synonym">Meloidogyne mayaguensis</name>
    <dbReference type="NCBI Taxonomy" id="390850"/>
    <lineage>
        <taxon>Eukaryota</taxon>
        <taxon>Metazoa</taxon>
        <taxon>Ecdysozoa</taxon>
        <taxon>Nematoda</taxon>
        <taxon>Chromadorea</taxon>
        <taxon>Rhabditida</taxon>
        <taxon>Tylenchina</taxon>
        <taxon>Tylenchomorpha</taxon>
        <taxon>Tylenchoidea</taxon>
        <taxon>Meloidogynidae</taxon>
        <taxon>Meloidogyninae</taxon>
        <taxon>Meloidogyne</taxon>
    </lineage>
</organism>
<feature type="domain" description="Ricin B lectin" evidence="3">
    <location>
        <begin position="2"/>
        <end position="48"/>
    </location>
</feature>
<dbReference type="InterPro" id="IPR000772">
    <property type="entry name" value="Ricin_B_lectin"/>
</dbReference>
<dbReference type="InterPro" id="IPR035992">
    <property type="entry name" value="Ricin_B-like_lectins"/>
</dbReference>
<comment type="cofactor">
    <cofactor evidence="1">
        <name>Mn(2+)</name>
        <dbReference type="ChEBI" id="CHEBI:29035"/>
    </cofactor>
</comment>
<evidence type="ECO:0000256" key="2">
    <source>
        <dbReference type="ARBA" id="ARBA00023211"/>
    </source>
</evidence>
<dbReference type="Gene3D" id="2.80.10.50">
    <property type="match status" value="1"/>
</dbReference>
<evidence type="ECO:0000313" key="5">
    <source>
        <dbReference type="Proteomes" id="UP000580250"/>
    </source>
</evidence>
<dbReference type="SUPFAM" id="SSF50370">
    <property type="entry name" value="Ricin B-like lectins"/>
    <property type="match status" value="1"/>
</dbReference>
<protein>
    <recommendedName>
        <fullName evidence="3">Ricin B lectin domain-containing protein</fullName>
    </recommendedName>
</protein>
<accession>A0A6V7VXG3</accession>
<reference evidence="4 5" key="1">
    <citation type="submission" date="2020-08" db="EMBL/GenBank/DDBJ databases">
        <authorList>
            <person name="Koutsovoulos G."/>
            <person name="Danchin GJ E."/>
        </authorList>
    </citation>
    <scope>NUCLEOTIDE SEQUENCE [LARGE SCALE GENOMIC DNA]</scope>
</reference>
<dbReference type="OrthoDB" id="6159198at2759"/>
<dbReference type="PROSITE" id="PS50231">
    <property type="entry name" value="RICIN_B_LECTIN"/>
    <property type="match status" value="1"/>
</dbReference>
<dbReference type="EMBL" id="CAJEWN010000335">
    <property type="protein sequence ID" value="CAD2179078.1"/>
    <property type="molecule type" value="Genomic_DNA"/>
</dbReference>
<evidence type="ECO:0000313" key="4">
    <source>
        <dbReference type="EMBL" id="CAD2179078.1"/>
    </source>
</evidence>
<comment type="caution">
    <text evidence="4">The sequence shown here is derived from an EMBL/GenBank/DDBJ whole genome shotgun (WGS) entry which is preliminary data.</text>
</comment>
<keyword evidence="2" id="KW-0464">Manganese</keyword>
<dbReference type="AlphaFoldDB" id="A0A6V7VXG3"/>
<proteinExistence type="predicted"/>
<dbReference type="Proteomes" id="UP000580250">
    <property type="component" value="Unassembled WGS sequence"/>
</dbReference>
<evidence type="ECO:0000256" key="1">
    <source>
        <dbReference type="ARBA" id="ARBA00001936"/>
    </source>
</evidence>
<sequence length="71" mass="8394">MKGNQHFKYQSKNKQLIHVLTSLCLDCDSSTGEVFMNPCSPNSESQKWEWGNLYENILTEWELKKEKKKKN</sequence>